<dbReference type="CDD" id="cd10017">
    <property type="entry name" value="B3_DNA"/>
    <property type="match status" value="1"/>
</dbReference>
<feature type="region of interest" description="Disordered" evidence="6">
    <location>
        <begin position="1"/>
        <end position="51"/>
    </location>
</feature>
<organism evidence="8">
    <name type="scientific">Zea mays</name>
    <name type="common">Maize</name>
    <dbReference type="NCBI Taxonomy" id="4577"/>
    <lineage>
        <taxon>Eukaryota</taxon>
        <taxon>Viridiplantae</taxon>
        <taxon>Streptophyta</taxon>
        <taxon>Embryophyta</taxon>
        <taxon>Tracheophyta</taxon>
        <taxon>Spermatophyta</taxon>
        <taxon>Magnoliopsida</taxon>
        <taxon>Liliopsida</taxon>
        <taxon>Poales</taxon>
        <taxon>Poaceae</taxon>
        <taxon>PACMAD clade</taxon>
        <taxon>Panicoideae</taxon>
        <taxon>Andropogonodae</taxon>
        <taxon>Andropogoneae</taxon>
        <taxon>Tripsacinae</taxon>
        <taxon>Zea</taxon>
    </lineage>
</organism>
<evidence type="ECO:0000259" key="7">
    <source>
        <dbReference type="PROSITE" id="PS50863"/>
    </source>
</evidence>
<dbReference type="InterPro" id="IPR044837">
    <property type="entry name" value="REM16-like"/>
</dbReference>
<comment type="subcellular location">
    <subcellularLocation>
        <location evidence="1">Nucleus</location>
    </subcellularLocation>
</comment>
<feature type="domain" description="TF-B3" evidence="7">
    <location>
        <begin position="127"/>
        <end position="222"/>
    </location>
</feature>
<evidence type="ECO:0000256" key="6">
    <source>
        <dbReference type="SAM" id="MobiDB-lite"/>
    </source>
</evidence>
<keyword evidence="5" id="KW-0539">Nucleus</keyword>
<evidence type="ECO:0000256" key="5">
    <source>
        <dbReference type="ARBA" id="ARBA00023242"/>
    </source>
</evidence>
<dbReference type="GO" id="GO:0005634">
    <property type="term" value="C:nucleus"/>
    <property type="evidence" value="ECO:0007669"/>
    <property type="project" value="UniProtKB-SubCell"/>
</dbReference>
<dbReference type="EMBL" id="BT067531">
    <property type="protein sequence ID" value="ACN34428.1"/>
    <property type="molecule type" value="mRNA"/>
</dbReference>
<evidence type="ECO:0000256" key="1">
    <source>
        <dbReference type="ARBA" id="ARBA00004123"/>
    </source>
</evidence>
<dbReference type="AlphaFoldDB" id="C0PGW2"/>
<accession>C0PGW2</accession>
<feature type="compositionally biased region" description="Basic residues" evidence="6">
    <location>
        <begin position="31"/>
        <end position="46"/>
    </location>
</feature>
<dbReference type="InterPro" id="IPR003340">
    <property type="entry name" value="B3_DNA-bd"/>
</dbReference>
<reference evidence="8" key="1">
    <citation type="journal article" date="2009" name="PLoS Genet.">
        <title>Sequencing, mapping, and analysis of 27,455 maize full-length cDNAs.</title>
        <authorList>
            <person name="Soderlund C."/>
            <person name="Descour A."/>
            <person name="Kudrna D."/>
            <person name="Bomhoff M."/>
            <person name="Boyd L."/>
            <person name="Currie J."/>
            <person name="Angelova A."/>
            <person name="Collura K."/>
            <person name="Wissotski M."/>
            <person name="Ashley E."/>
            <person name="Morrow D."/>
            <person name="Fernandes J."/>
            <person name="Walbot V."/>
            <person name="Yu Y."/>
        </authorList>
    </citation>
    <scope>NUCLEOTIDE SEQUENCE</scope>
    <source>
        <strain evidence="8">B73</strain>
    </source>
</reference>
<dbReference type="GO" id="GO:0003677">
    <property type="term" value="F:DNA binding"/>
    <property type="evidence" value="ECO:0007669"/>
    <property type="project" value="UniProtKB-KW"/>
</dbReference>
<dbReference type="PANTHER" id="PTHR31391:SF155">
    <property type="entry name" value="B3 DOMAIN-CONTAINING PROTEIN OS11G0197600"/>
    <property type="match status" value="1"/>
</dbReference>
<proteinExistence type="evidence at transcript level"/>
<dbReference type="PANTHER" id="PTHR31391">
    <property type="entry name" value="B3 DOMAIN-CONTAINING PROTEIN OS11G0197600-RELATED"/>
    <property type="match status" value="1"/>
</dbReference>
<evidence type="ECO:0000256" key="4">
    <source>
        <dbReference type="ARBA" id="ARBA00023163"/>
    </source>
</evidence>
<dbReference type="InterPro" id="IPR015300">
    <property type="entry name" value="DNA-bd_pseudobarrel_sf"/>
</dbReference>
<keyword evidence="2" id="KW-0805">Transcription regulation</keyword>
<keyword evidence="3" id="KW-0238">DNA-binding</keyword>
<name>C0PGW2_MAIZE</name>
<dbReference type="SUPFAM" id="SSF101936">
    <property type="entry name" value="DNA-binding pseudobarrel domain"/>
    <property type="match status" value="1"/>
</dbReference>
<keyword evidence="4" id="KW-0804">Transcription</keyword>
<dbReference type="Gene3D" id="2.40.330.10">
    <property type="entry name" value="DNA-binding pseudobarrel domain"/>
    <property type="match status" value="1"/>
</dbReference>
<protein>
    <recommendedName>
        <fullName evidence="7">TF-B3 domain-containing protein</fullName>
    </recommendedName>
</protein>
<evidence type="ECO:0000313" key="8">
    <source>
        <dbReference type="EMBL" id="ACN34428.1"/>
    </source>
</evidence>
<evidence type="ECO:0000256" key="2">
    <source>
        <dbReference type="ARBA" id="ARBA00023015"/>
    </source>
</evidence>
<dbReference type="PROSITE" id="PS50863">
    <property type="entry name" value="B3"/>
    <property type="match status" value="1"/>
</dbReference>
<feature type="compositionally biased region" description="Basic and acidic residues" evidence="6">
    <location>
        <begin position="1"/>
        <end position="10"/>
    </location>
</feature>
<dbReference type="SMART" id="SM01019">
    <property type="entry name" value="B3"/>
    <property type="match status" value="1"/>
</dbReference>
<dbReference type="ExpressionAtlas" id="C0PGW2">
    <property type="expression patterns" value="baseline and differential"/>
</dbReference>
<dbReference type="Pfam" id="PF02362">
    <property type="entry name" value="B3"/>
    <property type="match status" value="1"/>
</dbReference>
<evidence type="ECO:0000256" key="3">
    <source>
        <dbReference type="ARBA" id="ARBA00023125"/>
    </source>
</evidence>
<sequence>MSLVLREEGRGVTGKRARATTSDLPADASAPKKHSALAKKAGKRRPQAATSKDVSMIVHNPTFSLLDESKTFNKTQIRDKNVPRSGKFLLRTTKAPVVISQRRRVTEEEKCLALRKAMEFKSKHPFTMQIMIESYVYVGFFMNIACEFVRESLPRTSKKMTLWDPMGKPWDVSYVYYGDRAAGSFGGGWGRFALGNNLEKSDVCVFELFEEDNMRVHIYRVVPEITPLLRASNKD</sequence>